<dbReference type="KEGG" id="ast:Asulf_01497"/>
<evidence type="ECO:0000313" key="1">
    <source>
        <dbReference type="EMBL" id="AGK61480.1"/>
    </source>
</evidence>
<reference evidence="1 2" key="1">
    <citation type="journal article" date="2013" name="Genome Announc.">
        <title>Complete Genome Sequence of the Thermophilic and Facultatively Chemolithoautotrophic Sulfate Reducer Archaeoglobus sulfaticallidus Strain PM70-1T.</title>
        <authorList>
            <person name="Stokke R."/>
            <person name="Hocking W.P."/>
            <person name="Steinsbu B.O."/>
            <person name="Steen I.H."/>
        </authorList>
    </citation>
    <scope>NUCLEOTIDE SEQUENCE [LARGE SCALE GENOMIC DNA]</scope>
    <source>
        <strain evidence="1">PM70-1</strain>
    </source>
</reference>
<dbReference type="HOGENOM" id="CLU_1458135_0_0_2"/>
<dbReference type="AlphaFoldDB" id="N0BMJ7"/>
<dbReference type="Proteomes" id="UP000013307">
    <property type="component" value="Chromosome"/>
</dbReference>
<dbReference type="OrthoDB" id="381605at2157"/>
<dbReference type="GeneID" id="15393132"/>
<organism evidence="1 2">
    <name type="scientific">Archaeoglobus sulfaticallidus PM70-1</name>
    <dbReference type="NCBI Taxonomy" id="387631"/>
    <lineage>
        <taxon>Archaea</taxon>
        <taxon>Methanobacteriati</taxon>
        <taxon>Methanobacteriota</taxon>
        <taxon>Archaeoglobi</taxon>
        <taxon>Archaeoglobales</taxon>
        <taxon>Archaeoglobaceae</taxon>
        <taxon>Archaeoglobus</taxon>
    </lineage>
</organism>
<dbReference type="eggNOG" id="ENOG502N56Q">
    <property type="taxonomic scope" value="Archaea"/>
</dbReference>
<evidence type="ECO:0000313" key="2">
    <source>
        <dbReference type="Proteomes" id="UP000013307"/>
    </source>
</evidence>
<dbReference type="EMBL" id="CP005290">
    <property type="protein sequence ID" value="AGK61480.1"/>
    <property type="molecule type" value="Genomic_DNA"/>
</dbReference>
<dbReference type="RefSeq" id="WP_015591078.1">
    <property type="nucleotide sequence ID" value="NC_021169.1"/>
</dbReference>
<dbReference type="STRING" id="387631.Asulf_01497"/>
<sequence>MRPISIEINNKFREDVAYYAHIVVQDSFKNKMKPRFGDGGFVKHYIGKMGEMAFFRFCMQNGIAVKHIPFRDDYSTLNDKDDFVIITHGVQRIVEVKTSVLKRKDPLDPPEDLQLFYNKKQYDEKAEYNHIVVFAATNSELTKISLLGWIPAYEIRKYPVRRDLKSPAYAIPYRDLRSMIMLTDREMMI</sequence>
<gene>
    <name evidence="1" type="ORF">Asulf_01497</name>
</gene>
<protein>
    <submittedName>
        <fullName evidence="1">Uncharacterized protein</fullName>
    </submittedName>
</protein>
<accession>N0BMJ7</accession>
<keyword evidence="2" id="KW-1185">Reference proteome</keyword>
<name>N0BMJ7_9EURY</name>
<proteinExistence type="predicted"/>